<proteinExistence type="predicted"/>
<reference evidence="1 2" key="1">
    <citation type="journal article" date="2016" name="Genome Announc.">
        <title>Draft Genome Sequence of the Anaerobic Ammonium-Oxidizing Bacterium 'Candidatus Brocadia sp. 40'.</title>
        <authorList>
            <person name="Ali M."/>
            <person name="Haroon M.F."/>
            <person name="Narita Y."/>
            <person name="Zhang L."/>
            <person name="Rangel Shaw D."/>
            <person name="Okabe S."/>
            <person name="Saikaly P.E."/>
        </authorList>
    </citation>
    <scope>NUCLEOTIDE SEQUENCE [LARGE SCALE GENOMIC DNA]</scope>
    <source>
        <strain evidence="1 2">40</strain>
    </source>
</reference>
<name>A0A1V6M0Z7_9BACT</name>
<dbReference type="AlphaFoldDB" id="A0A1V6M0Z7"/>
<evidence type="ECO:0000313" key="2">
    <source>
        <dbReference type="Proteomes" id="UP000242219"/>
    </source>
</evidence>
<organism evidence="1 2">
    <name type="scientific">Candidatus Brocadia sapporoensis</name>
    <dbReference type="NCBI Taxonomy" id="392547"/>
    <lineage>
        <taxon>Bacteria</taxon>
        <taxon>Pseudomonadati</taxon>
        <taxon>Planctomycetota</taxon>
        <taxon>Candidatus Brocadiia</taxon>
        <taxon>Candidatus Brocadiales</taxon>
        <taxon>Candidatus Brocadiaceae</taxon>
        <taxon>Candidatus Brocadia</taxon>
    </lineage>
</organism>
<keyword evidence="2" id="KW-1185">Reference proteome</keyword>
<protein>
    <submittedName>
        <fullName evidence="1">Uncharacterized protein</fullName>
    </submittedName>
</protein>
<dbReference type="Proteomes" id="UP000242219">
    <property type="component" value="Unassembled WGS sequence"/>
</dbReference>
<comment type="caution">
    <text evidence="1">The sequence shown here is derived from an EMBL/GenBank/DDBJ whole genome shotgun (WGS) entry which is preliminary data.</text>
</comment>
<evidence type="ECO:0000313" key="1">
    <source>
        <dbReference type="EMBL" id="OQD46073.1"/>
    </source>
</evidence>
<sequence>MKNITYKAPKNNKEVFIDHAVDRIPDLAHENQQKMRGFKFEVNGIPFQILREKTREELLSMATNYTAGIQSLLLKRRSETCLYVRDSNQRDASWHKEQDKLPGKGLSRDHETIRDISIIQTGHEPILYYPGVWIKNHLTQHLAKRMGGVGVNMIVDNDACNMGFVYAPILSEDSATVQKVALVDRMDGVAYEEIVFGSPERMLTFKKEILNLLKTDAPDEKKGITFESMRVAFEEFIDRCMNIYYQGCTDMVGLLTTARRALEKDLGIDNLEIPVSWICETDGFYHFLLHIVYEAERFAKIYNEKLSEYRSIHKIRSKANPLPDLRIMGNLIELPFWTWKAGERRGKCYLMKEGTSLKVTNGADDLFVLGNSKEENIERLKALKDAKIKIRPRAITTTMFSRLFFSDVFIHGIGGAKYDTITDEIIAEIFSVAPPAFVTISTTLFLPFDTYNVNTEDLQALQRELTDMNYSPEHYVSGVAQNDREFIDRVNKKKRILEIMEASSKEEKKRYFDQIKALNTMNLNVIYAEIQRKRNEIDAAKIKLAYNEVIKFREYPVCIYPTKLLKEYFYDVFFGE</sequence>
<dbReference type="RefSeq" id="WP_070066749.1">
    <property type="nucleotide sequence ID" value="NZ_MJUW02000059.1"/>
</dbReference>
<gene>
    <name evidence="1" type="ORF">BIY37_05110</name>
</gene>
<dbReference type="EMBL" id="MJUW02000059">
    <property type="protein sequence ID" value="OQD46073.1"/>
    <property type="molecule type" value="Genomic_DNA"/>
</dbReference>
<accession>A0A1V6M0Z7</accession>